<keyword evidence="9" id="KW-0119">Carbohydrate metabolism</keyword>
<evidence type="ECO:0000256" key="6">
    <source>
        <dbReference type="ARBA" id="ARBA00022729"/>
    </source>
</evidence>
<feature type="chain" id="PRO_5046210662" description="alpha-amylase" evidence="12">
    <location>
        <begin position="24"/>
        <end position="506"/>
    </location>
</feature>
<evidence type="ECO:0000259" key="13">
    <source>
        <dbReference type="SMART" id="SM00642"/>
    </source>
</evidence>
<keyword evidence="15" id="KW-1185">Reference proteome</keyword>
<sequence length="506" mass="58136">MRKLATILMIIPFLLFCAPKVGAVEKEERTWQDESIYHIMVDRFMNGSNSNDHNVDPEDPIAYHGGDLQGIIEQLDYIKKMGFTTISLSPIMANSEEGYHGKWVEDFTAVEEHFGTLADAKRLVEEAHKRDMKVIFEFVVNHTSKDHPWLDEEGKENWFHEQQSTRGQSEDGWKSGLPDLNTENPEVRQYLFDAAEFWIEETDIDGYRLDSVSYVPKEFWGDFSQHVKTVKEDFLLLGEVKNSNVETIADYQSTGIDSFVNYPFYQIASETFKEPGHSLDDLYKVWEQSEQNYDSPLLLGNFLDYEDSARFTRLAVKAGQNPITRWKLGLTYLFTTPGIPMVYYGTEIPLDGGEPPANRKMMDFKAQNEELNQRIEKLNSIRDEFPALTRGNFQELHNQDGLAVFKRTYNDESMIIAINNGTETQTVELTELPDDSQMRGLLQDGLVRQSDDGMYKLGMERETADVFVIEPDQGYNWSFIAFVVGVMLLFVGSVIAISIRSRRSEQ</sequence>
<keyword evidence="5" id="KW-0479">Metal-binding</keyword>
<dbReference type="Proteomes" id="UP000831880">
    <property type="component" value="Chromosome"/>
</dbReference>
<evidence type="ECO:0000256" key="11">
    <source>
        <dbReference type="SAM" id="Phobius"/>
    </source>
</evidence>
<protein>
    <recommendedName>
        <fullName evidence="4">alpha-amylase</fullName>
        <ecNumber evidence="4">3.2.1.1</ecNumber>
    </recommendedName>
</protein>
<keyword evidence="11" id="KW-1133">Transmembrane helix</keyword>
<keyword evidence="10" id="KW-0326">Glycosidase</keyword>
<evidence type="ECO:0000256" key="2">
    <source>
        <dbReference type="ARBA" id="ARBA00001913"/>
    </source>
</evidence>
<dbReference type="InterPro" id="IPR054174">
    <property type="entry name" value="Alpha-amylase-like_C"/>
</dbReference>
<evidence type="ECO:0000256" key="12">
    <source>
        <dbReference type="SAM" id="SignalP"/>
    </source>
</evidence>
<dbReference type="PANTHER" id="PTHR10357">
    <property type="entry name" value="ALPHA-AMYLASE FAMILY MEMBER"/>
    <property type="match status" value="1"/>
</dbReference>
<evidence type="ECO:0000256" key="9">
    <source>
        <dbReference type="ARBA" id="ARBA00023277"/>
    </source>
</evidence>
<comment type="catalytic activity">
    <reaction evidence="1">
        <text>Endohydrolysis of (1-&gt;4)-alpha-D-glucosidic linkages in polysaccharides containing three or more (1-&gt;4)-alpha-linked D-glucose units.</text>
        <dbReference type="EC" id="3.2.1.1"/>
    </reaction>
</comment>
<feature type="signal peptide" evidence="12">
    <location>
        <begin position="1"/>
        <end position="23"/>
    </location>
</feature>
<dbReference type="Pfam" id="PF22026">
    <property type="entry name" value="Alpha-amylase_C_2"/>
    <property type="match status" value="1"/>
</dbReference>
<reference evidence="14 15" key="1">
    <citation type="submission" date="2022-04" db="EMBL/GenBank/DDBJ databases">
        <title>Halobacillus sp. isolated from saltern.</title>
        <authorList>
            <person name="Won M."/>
            <person name="Lee C.-M."/>
            <person name="Woen H.-Y."/>
            <person name="Kwon S.-W."/>
        </authorList>
    </citation>
    <scope>NUCLEOTIDE SEQUENCE [LARGE SCALE GENOMIC DNA]</scope>
    <source>
        <strain evidence="14 15">SSTM10-2</strain>
    </source>
</reference>
<dbReference type="RefSeq" id="WP_244752413.1">
    <property type="nucleotide sequence ID" value="NZ_CP095074.1"/>
</dbReference>
<evidence type="ECO:0000256" key="5">
    <source>
        <dbReference type="ARBA" id="ARBA00022723"/>
    </source>
</evidence>
<dbReference type="PANTHER" id="PTHR10357:SF215">
    <property type="entry name" value="ALPHA-AMYLASE 1"/>
    <property type="match status" value="1"/>
</dbReference>
<comment type="similarity">
    <text evidence="3">Belongs to the glycosyl hydrolase 13 family.</text>
</comment>
<dbReference type="InterPro" id="IPR013780">
    <property type="entry name" value="Glyco_hydro_b"/>
</dbReference>
<evidence type="ECO:0000256" key="7">
    <source>
        <dbReference type="ARBA" id="ARBA00022801"/>
    </source>
</evidence>
<dbReference type="PIRSF" id="PIRSF001024">
    <property type="entry name" value="Alph-amyl_fung"/>
    <property type="match status" value="1"/>
</dbReference>
<evidence type="ECO:0000256" key="1">
    <source>
        <dbReference type="ARBA" id="ARBA00000548"/>
    </source>
</evidence>
<dbReference type="Gene3D" id="3.20.20.80">
    <property type="entry name" value="Glycosidases"/>
    <property type="match status" value="1"/>
</dbReference>
<dbReference type="SMART" id="SM00642">
    <property type="entry name" value="Aamy"/>
    <property type="match status" value="1"/>
</dbReference>
<evidence type="ECO:0000256" key="4">
    <source>
        <dbReference type="ARBA" id="ARBA00012595"/>
    </source>
</evidence>
<keyword evidence="8" id="KW-0106">Calcium</keyword>
<evidence type="ECO:0000256" key="10">
    <source>
        <dbReference type="ARBA" id="ARBA00023295"/>
    </source>
</evidence>
<dbReference type="InterPro" id="IPR013777">
    <property type="entry name" value="A-amylase-like"/>
</dbReference>
<name>A0ABY4GZJ2_9BACI</name>
<evidence type="ECO:0000256" key="3">
    <source>
        <dbReference type="ARBA" id="ARBA00008061"/>
    </source>
</evidence>
<dbReference type="Gene3D" id="2.60.40.1180">
    <property type="entry name" value="Golgi alpha-mannosidase II"/>
    <property type="match status" value="1"/>
</dbReference>
<gene>
    <name evidence="14" type="ORF">MUO14_20715</name>
</gene>
<dbReference type="SUPFAM" id="SSF51011">
    <property type="entry name" value="Glycosyl hydrolase domain"/>
    <property type="match status" value="1"/>
</dbReference>
<organism evidence="14 15">
    <name type="scientific">Halobacillus shinanisalinarum</name>
    <dbReference type="NCBI Taxonomy" id="2932258"/>
    <lineage>
        <taxon>Bacteria</taxon>
        <taxon>Bacillati</taxon>
        <taxon>Bacillota</taxon>
        <taxon>Bacilli</taxon>
        <taxon>Bacillales</taxon>
        <taxon>Bacillaceae</taxon>
        <taxon>Halobacillus</taxon>
    </lineage>
</organism>
<keyword evidence="7 14" id="KW-0378">Hydrolase</keyword>
<dbReference type="GO" id="GO:0016787">
    <property type="term" value="F:hydrolase activity"/>
    <property type="evidence" value="ECO:0007669"/>
    <property type="project" value="UniProtKB-KW"/>
</dbReference>
<feature type="domain" description="Glycosyl hydrolase family 13 catalytic" evidence="13">
    <location>
        <begin position="38"/>
        <end position="382"/>
    </location>
</feature>
<keyword evidence="11" id="KW-0472">Membrane</keyword>
<dbReference type="InterPro" id="IPR006047">
    <property type="entry name" value="GH13_cat_dom"/>
</dbReference>
<dbReference type="EMBL" id="CP095074">
    <property type="protein sequence ID" value="UOQ92807.1"/>
    <property type="molecule type" value="Genomic_DNA"/>
</dbReference>
<feature type="transmembrane region" description="Helical" evidence="11">
    <location>
        <begin position="477"/>
        <end position="499"/>
    </location>
</feature>
<keyword evidence="11" id="KW-0812">Transmembrane</keyword>
<dbReference type="Pfam" id="PF00128">
    <property type="entry name" value="Alpha-amylase"/>
    <property type="match status" value="1"/>
</dbReference>
<dbReference type="InterPro" id="IPR017853">
    <property type="entry name" value="GH"/>
</dbReference>
<evidence type="ECO:0000313" key="15">
    <source>
        <dbReference type="Proteomes" id="UP000831880"/>
    </source>
</evidence>
<proteinExistence type="inferred from homology"/>
<dbReference type="SUPFAM" id="SSF51445">
    <property type="entry name" value="(Trans)glycosidases"/>
    <property type="match status" value="1"/>
</dbReference>
<evidence type="ECO:0000256" key="8">
    <source>
        <dbReference type="ARBA" id="ARBA00022837"/>
    </source>
</evidence>
<comment type="cofactor">
    <cofactor evidence="2">
        <name>Ca(2+)</name>
        <dbReference type="ChEBI" id="CHEBI:29108"/>
    </cofactor>
</comment>
<evidence type="ECO:0000313" key="14">
    <source>
        <dbReference type="EMBL" id="UOQ92807.1"/>
    </source>
</evidence>
<accession>A0ABY4GZJ2</accession>
<keyword evidence="6 12" id="KW-0732">Signal</keyword>
<dbReference type="EC" id="3.2.1.1" evidence="4"/>